<evidence type="ECO:0000256" key="12">
    <source>
        <dbReference type="ARBA" id="ARBA00023242"/>
    </source>
</evidence>
<dbReference type="InterPro" id="IPR007010">
    <property type="entry name" value="PolA_pol_RNA-bd_dom"/>
</dbReference>
<comment type="cofactor">
    <cofactor evidence="1">
        <name>Mn(2+)</name>
        <dbReference type="ChEBI" id="CHEBI:29035"/>
    </cofactor>
</comment>
<keyword evidence="12 13" id="KW-0539">Nucleus</keyword>
<evidence type="ECO:0000256" key="16">
    <source>
        <dbReference type="SAM" id="MobiDB-lite"/>
    </source>
</evidence>
<proteinExistence type="inferred from homology"/>
<evidence type="ECO:0000313" key="22">
    <source>
        <dbReference type="Proteomes" id="UP000789508"/>
    </source>
</evidence>
<evidence type="ECO:0000313" key="21">
    <source>
        <dbReference type="EMBL" id="CAG8502779.1"/>
    </source>
</evidence>
<dbReference type="Proteomes" id="UP000789508">
    <property type="component" value="Unassembled WGS sequence"/>
</dbReference>
<sequence length="650" mass="73879">MTENTNGYGKIWVFSEYFILSLGQTLECFKVTPPRSLSLNPQQDWRIQHLGVTPPIALSQPTPREFEVTDSLLEELKEQGTFESEEESKRREVVLGKLDKIVKDFVKQICRKKNLSEADANEAGGKIFTFGSYRLGADIDTLCVVPRHVVREDFFTEMHEALRCRNEVTELTSVTDAYVPVIKMKFQNIPIDLVFASLGVSKVPDDLDLQDNSLLKNLDETCIRSLNGSRVTDEILRLVPNIPAFRTSLRCIKLWAKRRAIYSNIMGFFGGVAWAMLVARICQLYPNAIAGAIVSRFFRIMYQWNWPQPVLLKPIEEGPLQVRVWNPKLYPIDRSHLMPIITPAYPSMCATHNVTSSTKKIIENEFKRAAEIADKVMVGTGKWNELFAKHDFFMRYRYYLQIIASSDSPERQLKWAGMVESKIRHLITKLELVENLSLAHPFVNGFEKVQYCRNDQEQSDIAYGMFDNNNSAEVNTAAQSQDNVRRIYTTTFYIGLFIEPRSTGATAPRQLDISWPISEFTKMVKSWDKYDEQTMAIVVNNVKRNALPADVFEDGEPRPIRRKSPRATPGSPRATPGKNKFLNTTTTGTEQPNKKRRGSNDTVMSAFDQVNLNNNEPILNGSENLTTLSPATPPTASFDQHVRQTVKSGP</sequence>
<feature type="domain" description="Poly(A) polymerase RNA-binding" evidence="18">
    <location>
        <begin position="391"/>
        <end position="560"/>
    </location>
</feature>
<organism evidence="21 22">
    <name type="scientific">Ambispora leptoticha</name>
    <dbReference type="NCBI Taxonomy" id="144679"/>
    <lineage>
        <taxon>Eukaryota</taxon>
        <taxon>Fungi</taxon>
        <taxon>Fungi incertae sedis</taxon>
        <taxon>Mucoromycota</taxon>
        <taxon>Glomeromycotina</taxon>
        <taxon>Glomeromycetes</taxon>
        <taxon>Archaeosporales</taxon>
        <taxon>Ambisporaceae</taxon>
        <taxon>Ambispora</taxon>
    </lineage>
</organism>
<evidence type="ECO:0000256" key="5">
    <source>
        <dbReference type="ARBA" id="ARBA00022679"/>
    </source>
</evidence>
<dbReference type="GO" id="GO:0031123">
    <property type="term" value="P:RNA 3'-end processing"/>
    <property type="evidence" value="ECO:0007669"/>
    <property type="project" value="InterPro"/>
</dbReference>
<dbReference type="SUPFAM" id="SSF55003">
    <property type="entry name" value="PAP/Archaeal CCA-adding enzyme, C-terminal domain"/>
    <property type="match status" value="1"/>
</dbReference>
<dbReference type="InterPro" id="IPR011068">
    <property type="entry name" value="NuclTrfase_I-like_C"/>
</dbReference>
<dbReference type="PANTHER" id="PTHR10682">
    <property type="entry name" value="POLY A POLYMERASE"/>
    <property type="match status" value="1"/>
</dbReference>
<comment type="catalytic activity">
    <reaction evidence="13">
        <text>RNA(n) + ATP = RNA(n)-3'-adenine ribonucleotide + diphosphate</text>
        <dbReference type="Rhea" id="RHEA:11332"/>
        <dbReference type="Rhea" id="RHEA-COMP:14527"/>
        <dbReference type="Rhea" id="RHEA-COMP:17347"/>
        <dbReference type="ChEBI" id="CHEBI:30616"/>
        <dbReference type="ChEBI" id="CHEBI:33019"/>
        <dbReference type="ChEBI" id="CHEBI:140395"/>
        <dbReference type="ChEBI" id="CHEBI:173115"/>
        <dbReference type="EC" id="2.7.7.19"/>
    </reaction>
</comment>
<dbReference type="Pfam" id="PF04926">
    <property type="entry name" value="PAP_RNA-bind"/>
    <property type="match status" value="1"/>
</dbReference>
<dbReference type="FunFam" id="3.30.460.10:FF:000002">
    <property type="entry name" value="Poly(A) polymerase alpha, putative"/>
    <property type="match status" value="1"/>
</dbReference>
<feature type="domain" description="Poly(A) polymerase nucleotidyltransferase" evidence="20">
    <location>
        <begin position="51"/>
        <end position="239"/>
    </location>
</feature>
<dbReference type="Gene3D" id="3.30.460.10">
    <property type="entry name" value="Beta Polymerase, domain 2"/>
    <property type="match status" value="1"/>
</dbReference>
<dbReference type="PIRSF" id="PIRSF018425">
    <property type="entry name" value="PolyA_polymerase"/>
    <property type="match status" value="1"/>
</dbReference>
<evidence type="ECO:0000256" key="1">
    <source>
        <dbReference type="ARBA" id="ARBA00001936"/>
    </source>
</evidence>
<dbReference type="FunFam" id="3.30.70.590:FF:000003">
    <property type="entry name" value="Poly(A) polymerase"/>
    <property type="match status" value="1"/>
</dbReference>
<dbReference type="InterPro" id="IPR048840">
    <property type="entry name" value="PolA_pol_NTPase"/>
</dbReference>
<dbReference type="SUPFAM" id="SSF81631">
    <property type="entry name" value="PAP/OAS1 substrate-binding domain"/>
    <property type="match status" value="1"/>
</dbReference>
<feature type="transmembrane region" description="Helical" evidence="17">
    <location>
        <begin position="260"/>
        <end position="279"/>
    </location>
</feature>
<dbReference type="GO" id="GO:0046872">
    <property type="term" value="F:metal ion binding"/>
    <property type="evidence" value="ECO:0007669"/>
    <property type="project" value="UniProtKB-KW"/>
</dbReference>
<dbReference type="Pfam" id="PF20750">
    <property type="entry name" value="PAP_NTPase"/>
    <property type="match status" value="1"/>
</dbReference>
<keyword evidence="17" id="KW-1133">Transmembrane helix</keyword>
<keyword evidence="7 13" id="KW-0547">Nucleotide-binding</keyword>
<feature type="region of interest" description="Disordered" evidence="16">
    <location>
        <begin position="550"/>
        <end position="650"/>
    </location>
</feature>
<evidence type="ECO:0000256" key="6">
    <source>
        <dbReference type="ARBA" id="ARBA00022723"/>
    </source>
</evidence>
<evidence type="ECO:0000256" key="8">
    <source>
        <dbReference type="ARBA" id="ARBA00022840"/>
    </source>
</evidence>
<evidence type="ECO:0000256" key="3">
    <source>
        <dbReference type="ARBA" id="ARBA00010912"/>
    </source>
</evidence>
<keyword evidence="17" id="KW-0472">Membrane</keyword>
<evidence type="ECO:0000259" key="18">
    <source>
        <dbReference type="Pfam" id="PF04926"/>
    </source>
</evidence>
<gene>
    <name evidence="21" type="ORF">ALEPTO_LOCUS3569</name>
</gene>
<feature type="binding site" evidence="15">
    <location>
        <position position="140"/>
    </location>
    <ligand>
        <name>Mg(2+)</name>
        <dbReference type="ChEBI" id="CHEBI:18420"/>
        <label>2</label>
        <note>catalytic</note>
    </ligand>
</feature>
<feature type="binding site" evidence="14">
    <location>
        <begin position="130"/>
        <end position="132"/>
    </location>
    <ligand>
        <name>ATP</name>
        <dbReference type="ChEBI" id="CHEBI:30616"/>
    </ligand>
</feature>
<dbReference type="EC" id="2.7.7.19" evidence="13"/>
<keyword evidence="11" id="KW-0464">Manganese</keyword>
<feature type="compositionally biased region" description="Low complexity" evidence="16">
    <location>
        <begin position="625"/>
        <end position="637"/>
    </location>
</feature>
<feature type="binding site" evidence="14">
    <location>
        <position position="262"/>
    </location>
    <ligand>
        <name>ATP</name>
        <dbReference type="ChEBI" id="CHEBI:30616"/>
    </ligand>
</feature>
<evidence type="ECO:0000256" key="2">
    <source>
        <dbReference type="ARBA" id="ARBA00004123"/>
    </source>
</evidence>
<keyword evidence="5 13" id="KW-0808">Transferase</keyword>
<name>A0A9N8ZPR3_9GLOM</name>
<feature type="binding site" evidence="14">
    <location>
        <begin position="271"/>
        <end position="272"/>
    </location>
    <ligand>
        <name>ATP</name>
        <dbReference type="ChEBI" id="CHEBI:30616"/>
    </ligand>
</feature>
<feature type="domain" description="Poly(A) polymerase central" evidence="19">
    <location>
        <begin position="245"/>
        <end position="389"/>
    </location>
</feature>
<comment type="function">
    <text evidence="13">Polymerase that creates the 3'-poly(A) tail of mRNA's.</text>
</comment>
<dbReference type="PANTHER" id="PTHR10682:SF10">
    <property type="entry name" value="POLYNUCLEOTIDE ADENYLYLTRANSFERASE"/>
    <property type="match status" value="1"/>
</dbReference>
<evidence type="ECO:0000256" key="10">
    <source>
        <dbReference type="ARBA" id="ARBA00022884"/>
    </source>
</evidence>
<comment type="cofactor">
    <cofactor evidence="15">
        <name>Mg(2+)</name>
        <dbReference type="ChEBI" id="CHEBI:18420"/>
    </cofactor>
    <text evidence="15">Binds 2 magnesium ions. Also active with manganese.</text>
</comment>
<feature type="compositionally biased region" description="Polar residues" evidence="16">
    <location>
        <begin position="600"/>
        <end position="624"/>
    </location>
</feature>
<feature type="binding site" evidence="14">
    <location>
        <position position="253"/>
    </location>
    <ligand>
        <name>ATP</name>
        <dbReference type="ChEBI" id="CHEBI:30616"/>
    </ligand>
</feature>
<keyword evidence="10" id="KW-0694">RNA-binding</keyword>
<evidence type="ECO:0000256" key="9">
    <source>
        <dbReference type="ARBA" id="ARBA00022842"/>
    </source>
</evidence>
<dbReference type="EMBL" id="CAJVPS010000678">
    <property type="protein sequence ID" value="CAG8502779.1"/>
    <property type="molecule type" value="Genomic_DNA"/>
</dbReference>
<keyword evidence="17" id="KW-0812">Transmembrane</keyword>
<dbReference type="OrthoDB" id="412748at2759"/>
<keyword evidence="9 15" id="KW-0460">Magnesium</keyword>
<evidence type="ECO:0000256" key="11">
    <source>
        <dbReference type="ARBA" id="ARBA00023211"/>
    </source>
</evidence>
<evidence type="ECO:0000256" key="15">
    <source>
        <dbReference type="PIRSR" id="PIRSR018425-2"/>
    </source>
</evidence>
<evidence type="ECO:0000259" key="20">
    <source>
        <dbReference type="Pfam" id="PF20750"/>
    </source>
</evidence>
<dbReference type="InterPro" id="IPR043519">
    <property type="entry name" value="NT_sf"/>
</dbReference>
<keyword evidence="6 15" id="KW-0479">Metal-binding</keyword>
<feature type="binding site" evidence="14">
    <location>
        <position position="192"/>
    </location>
    <ligand>
        <name>ATP</name>
        <dbReference type="ChEBI" id="CHEBI:30616"/>
    </ligand>
</feature>
<feature type="binding site" evidence="15">
    <location>
        <position position="140"/>
    </location>
    <ligand>
        <name>Mg(2+)</name>
        <dbReference type="ChEBI" id="CHEBI:18420"/>
        <label>1</label>
        <note>catalytic</note>
    </ligand>
</feature>
<keyword evidence="8 13" id="KW-0067">ATP-binding</keyword>
<evidence type="ECO:0000256" key="4">
    <source>
        <dbReference type="ARBA" id="ARBA00022664"/>
    </source>
</evidence>
<evidence type="ECO:0000259" key="19">
    <source>
        <dbReference type="Pfam" id="PF04928"/>
    </source>
</evidence>
<dbReference type="GO" id="GO:0006397">
    <property type="term" value="P:mRNA processing"/>
    <property type="evidence" value="ECO:0007669"/>
    <property type="project" value="UniProtKB-KW"/>
</dbReference>
<reference evidence="21" key="1">
    <citation type="submission" date="2021-06" db="EMBL/GenBank/DDBJ databases">
        <authorList>
            <person name="Kallberg Y."/>
            <person name="Tangrot J."/>
            <person name="Rosling A."/>
        </authorList>
    </citation>
    <scope>NUCLEOTIDE SEQUENCE</scope>
    <source>
        <strain evidence="21">FL130A</strain>
    </source>
</reference>
<dbReference type="AlphaFoldDB" id="A0A9N8ZPR3"/>
<dbReference type="CDD" id="cd05402">
    <property type="entry name" value="NT_PAP_TUTase"/>
    <property type="match status" value="1"/>
</dbReference>
<keyword evidence="22" id="KW-1185">Reference proteome</keyword>
<dbReference type="InterPro" id="IPR014492">
    <property type="entry name" value="PolyA_polymerase"/>
</dbReference>
<comment type="caution">
    <text evidence="21">The sequence shown here is derived from an EMBL/GenBank/DDBJ whole genome shotgun (WGS) entry which is preliminary data.</text>
</comment>
<dbReference type="GO" id="GO:0005634">
    <property type="term" value="C:nucleus"/>
    <property type="evidence" value="ECO:0007669"/>
    <property type="project" value="UniProtKB-SubCell"/>
</dbReference>
<keyword evidence="4 13" id="KW-0507">mRNA processing</keyword>
<evidence type="ECO:0000256" key="17">
    <source>
        <dbReference type="SAM" id="Phobius"/>
    </source>
</evidence>
<evidence type="ECO:0000256" key="14">
    <source>
        <dbReference type="PIRSR" id="PIRSR018425-1"/>
    </source>
</evidence>
<comment type="subcellular location">
    <subcellularLocation>
        <location evidence="2 13">Nucleus</location>
    </subcellularLocation>
</comment>
<dbReference type="FunFam" id="1.10.1410.10:FF:000001">
    <property type="entry name" value="Putative poly(A) polymerase gamma"/>
    <property type="match status" value="1"/>
</dbReference>
<accession>A0A9N8ZPR3</accession>
<feature type="binding site" evidence="15">
    <location>
        <position position="138"/>
    </location>
    <ligand>
        <name>Mg(2+)</name>
        <dbReference type="ChEBI" id="CHEBI:18420"/>
        <label>1</label>
        <note>catalytic</note>
    </ligand>
</feature>
<dbReference type="Gene3D" id="3.30.70.590">
    <property type="entry name" value="Poly(A) polymerase predicted RNA binding domain"/>
    <property type="match status" value="1"/>
</dbReference>
<comment type="similarity">
    <text evidence="3 13">Belongs to the poly(A) polymerase family.</text>
</comment>
<dbReference type="Gene3D" id="1.10.1410.10">
    <property type="match status" value="1"/>
</dbReference>
<dbReference type="Pfam" id="PF04928">
    <property type="entry name" value="PAP_central"/>
    <property type="match status" value="1"/>
</dbReference>
<evidence type="ECO:0000256" key="13">
    <source>
        <dbReference type="PIRNR" id="PIRNR018425"/>
    </source>
</evidence>
<feature type="binding site" evidence="15">
    <location>
        <position position="138"/>
    </location>
    <ligand>
        <name>Mg(2+)</name>
        <dbReference type="ChEBI" id="CHEBI:18420"/>
        <label>2</label>
        <note>catalytic</note>
    </ligand>
</feature>
<feature type="binding site" evidence="15">
    <location>
        <position position="192"/>
    </location>
    <ligand>
        <name>Mg(2+)</name>
        <dbReference type="ChEBI" id="CHEBI:18420"/>
        <label>2</label>
        <note>catalytic</note>
    </ligand>
</feature>
<dbReference type="GO" id="GO:0005524">
    <property type="term" value="F:ATP binding"/>
    <property type="evidence" value="ECO:0007669"/>
    <property type="project" value="UniProtKB-UniRule"/>
</dbReference>
<feature type="binding site" evidence="14">
    <location>
        <begin position="138"/>
        <end position="140"/>
    </location>
    <ligand>
        <name>ATP</name>
        <dbReference type="ChEBI" id="CHEBI:30616"/>
    </ligand>
</feature>
<dbReference type="GO" id="GO:0003723">
    <property type="term" value="F:RNA binding"/>
    <property type="evidence" value="ECO:0007669"/>
    <property type="project" value="UniProtKB-UniRule"/>
</dbReference>
<dbReference type="SUPFAM" id="SSF81301">
    <property type="entry name" value="Nucleotidyltransferase"/>
    <property type="match status" value="1"/>
</dbReference>
<evidence type="ECO:0000256" key="7">
    <source>
        <dbReference type="ARBA" id="ARBA00022741"/>
    </source>
</evidence>
<feature type="compositionally biased region" description="Polar residues" evidence="16">
    <location>
        <begin position="581"/>
        <end position="591"/>
    </location>
</feature>
<dbReference type="InterPro" id="IPR007012">
    <property type="entry name" value="PolA_pol_cen_dom"/>
</dbReference>
<protein>
    <recommendedName>
        <fullName evidence="13">Poly(A) polymerase</fullName>
        <ecNumber evidence="13">2.7.7.19</ecNumber>
    </recommendedName>
</protein>
<dbReference type="GO" id="GO:1990817">
    <property type="term" value="F:poly(A) RNA polymerase activity"/>
    <property type="evidence" value="ECO:0007669"/>
    <property type="project" value="UniProtKB-UniRule"/>
</dbReference>